<comment type="caution">
    <text evidence="2">The sequence shown here is derived from an EMBL/GenBank/DDBJ whole genome shotgun (WGS) entry which is preliminary data.</text>
</comment>
<reference evidence="2" key="1">
    <citation type="submission" date="2023-07" db="EMBL/GenBank/DDBJ databases">
        <title>Wenyingzhuangia sp. chi5 genome sequencing and assembly.</title>
        <authorList>
            <person name="Park S."/>
        </authorList>
    </citation>
    <scope>NUCLEOTIDE SEQUENCE</scope>
    <source>
        <strain evidence="2">Chi5</strain>
    </source>
</reference>
<accession>A0ABT8VVF2</accession>
<organism evidence="2 3">
    <name type="scientific">Wenyingzhuangia gilva</name>
    <dbReference type="NCBI Taxonomy" id="3057677"/>
    <lineage>
        <taxon>Bacteria</taxon>
        <taxon>Pseudomonadati</taxon>
        <taxon>Bacteroidota</taxon>
        <taxon>Flavobacteriia</taxon>
        <taxon>Flavobacteriales</taxon>
        <taxon>Flavobacteriaceae</taxon>
        <taxon>Wenyingzhuangia</taxon>
    </lineage>
</organism>
<name>A0ABT8VVF2_9FLAO</name>
<keyword evidence="1" id="KW-0472">Membrane</keyword>
<evidence type="ECO:0000313" key="2">
    <source>
        <dbReference type="EMBL" id="MDO3695905.1"/>
    </source>
</evidence>
<evidence type="ECO:0000313" key="3">
    <source>
        <dbReference type="Proteomes" id="UP001168642"/>
    </source>
</evidence>
<dbReference type="EMBL" id="JAUMIT010000010">
    <property type="protein sequence ID" value="MDO3695905.1"/>
    <property type="molecule type" value="Genomic_DNA"/>
</dbReference>
<gene>
    <name evidence="2" type="ORF">QVZ41_13725</name>
</gene>
<sequence>MRNRNKIFFGFVFVSFVIIILYVFNNEKFSSEYSLQKKIENYSCIDTLENVEYGNETLKYKFYENSKIDIEIVLNNNGVISLSKNSWFKNDKKLKTYLFRAEKSEIERLINEFKLTYTESEQKNIEDHLGGHYSTLSLNEKHLGKKIEIGFYNLTPDKKFKNLKDKIIEIGNKVILKFEE</sequence>
<keyword evidence="3" id="KW-1185">Reference proteome</keyword>
<protein>
    <recommendedName>
        <fullName evidence="4">Lipoprotein</fullName>
    </recommendedName>
</protein>
<evidence type="ECO:0000256" key="1">
    <source>
        <dbReference type="SAM" id="Phobius"/>
    </source>
</evidence>
<keyword evidence="1" id="KW-0812">Transmembrane</keyword>
<dbReference type="Proteomes" id="UP001168642">
    <property type="component" value="Unassembled WGS sequence"/>
</dbReference>
<keyword evidence="1" id="KW-1133">Transmembrane helix</keyword>
<evidence type="ECO:0008006" key="4">
    <source>
        <dbReference type="Google" id="ProtNLM"/>
    </source>
</evidence>
<feature type="transmembrane region" description="Helical" evidence="1">
    <location>
        <begin position="7"/>
        <end position="24"/>
    </location>
</feature>
<proteinExistence type="predicted"/>
<dbReference type="RefSeq" id="WP_302885210.1">
    <property type="nucleotide sequence ID" value="NZ_JAUMIT010000010.1"/>
</dbReference>